<comment type="caution">
    <text evidence="1">The sequence shown here is derived from an EMBL/GenBank/DDBJ whole genome shotgun (WGS) entry which is preliminary data.</text>
</comment>
<protein>
    <submittedName>
        <fullName evidence="1">Uncharacterized protein</fullName>
    </submittedName>
</protein>
<evidence type="ECO:0000313" key="1">
    <source>
        <dbReference type="EMBL" id="KAJ6400367.1"/>
    </source>
</evidence>
<gene>
    <name evidence="1" type="ORF">OIU84_015921</name>
</gene>
<dbReference type="Proteomes" id="UP001162972">
    <property type="component" value="Chromosome 14"/>
</dbReference>
<reference evidence="1 2" key="1">
    <citation type="journal article" date="2023" name="Int. J. Mol. Sci.">
        <title>De Novo Assembly and Annotation of 11 Diverse Shrub Willow (Salix) Genomes Reveals Novel Gene Organization in Sex-Linked Regions.</title>
        <authorList>
            <person name="Hyden B."/>
            <person name="Feng K."/>
            <person name="Yates T.B."/>
            <person name="Jawdy S."/>
            <person name="Cereghino C."/>
            <person name="Smart L.B."/>
            <person name="Muchero W."/>
        </authorList>
    </citation>
    <scope>NUCLEOTIDE SEQUENCE [LARGE SCALE GENOMIC DNA]</scope>
    <source>
        <tissue evidence="1">Shoot tip</tissue>
    </source>
</reference>
<organism evidence="1 2">
    <name type="scientific">Salix udensis</name>
    <dbReference type="NCBI Taxonomy" id="889485"/>
    <lineage>
        <taxon>Eukaryota</taxon>
        <taxon>Viridiplantae</taxon>
        <taxon>Streptophyta</taxon>
        <taxon>Embryophyta</taxon>
        <taxon>Tracheophyta</taxon>
        <taxon>Spermatophyta</taxon>
        <taxon>Magnoliopsida</taxon>
        <taxon>eudicotyledons</taxon>
        <taxon>Gunneridae</taxon>
        <taxon>Pentapetalae</taxon>
        <taxon>rosids</taxon>
        <taxon>fabids</taxon>
        <taxon>Malpighiales</taxon>
        <taxon>Salicaceae</taxon>
        <taxon>Saliceae</taxon>
        <taxon>Salix</taxon>
    </lineage>
</organism>
<name>A0AAD6J941_9ROSI</name>
<dbReference type="EMBL" id="JAPFFJ010000019">
    <property type="protein sequence ID" value="KAJ6400367.1"/>
    <property type="molecule type" value="Genomic_DNA"/>
</dbReference>
<accession>A0AAD6J941</accession>
<dbReference type="AlphaFoldDB" id="A0AAD6J941"/>
<sequence>MSSIFYISTQGCESGGLAGRSTGHVFFMRYPKTMPIMPTRMMYRKGMPTRLLLE</sequence>
<keyword evidence="2" id="KW-1185">Reference proteome</keyword>
<evidence type="ECO:0000313" key="2">
    <source>
        <dbReference type="Proteomes" id="UP001162972"/>
    </source>
</evidence>
<proteinExistence type="predicted"/>